<feature type="compositionally biased region" description="Polar residues" evidence="1">
    <location>
        <begin position="21"/>
        <end position="32"/>
    </location>
</feature>
<keyword evidence="3" id="KW-1185">Reference proteome</keyword>
<evidence type="ECO:0000313" key="3">
    <source>
        <dbReference type="Proteomes" id="UP000518266"/>
    </source>
</evidence>
<dbReference type="AlphaFoldDB" id="A0A7J5ZF78"/>
<feature type="compositionally biased region" description="Polar residues" evidence="1">
    <location>
        <begin position="1"/>
        <end position="11"/>
    </location>
</feature>
<gene>
    <name evidence="2" type="ORF">F7725_000720</name>
</gene>
<feature type="region of interest" description="Disordered" evidence="1">
    <location>
        <begin position="1"/>
        <end position="91"/>
    </location>
</feature>
<feature type="non-terminal residue" evidence="2">
    <location>
        <position position="1"/>
    </location>
</feature>
<dbReference type="Proteomes" id="UP000518266">
    <property type="component" value="Unassembled WGS sequence"/>
</dbReference>
<proteinExistence type="predicted"/>
<evidence type="ECO:0000313" key="2">
    <source>
        <dbReference type="EMBL" id="KAF3860465.1"/>
    </source>
</evidence>
<feature type="compositionally biased region" description="Basic and acidic residues" evidence="1">
    <location>
        <begin position="60"/>
        <end position="91"/>
    </location>
</feature>
<accession>A0A7J5ZF78</accession>
<protein>
    <submittedName>
        <fullName evidence="2">Uncharacterized protein</fullName>
    </submittedName>
</protein>
<reference evidence="2 3" key="1">
    <citation type="submission" date="2020-03" db="EMBL/GenBank/DDBJ databases">
        <title>Dissostichus mawsoni Genome sequencing and assembly.</title>
        <authorList>
            <person name="Park H."/>
        </authorList>
    </citation>
    <scope>NUCLEOTIDE SEQUENCE [LARGE SCALE GENOMIC DNA]</scope>
    <source>
        <strain evidence="2">DM0001</strain>
        <tissue evidence="2">Muscle</tissue>
    </source>
</reference>
<dbReference type="EMBL" id="JAAKFY010000002">
    <property type="protein sequence ID" value="KAF3860465.1"/>
    <property type="molecule type" value="Genomic_DNA"/>
</dbReference>
<name>A0A7J5ZF78_DISMA</name>
<organism evidence="2 3">
    <name type="scientific">Dissostichus mawsoni</name>
    <name type="common">Antarctic cod</name>
    <dbReference type="NCBI Taxonomy" id="36200"/>
    <lineage>
        <taxon>Eukaryota</taxon>
        <taxon>Metazoa</taxon>
        <taxon>Chordata</taxon>
        <taxon>Craniata</taxon>
        <taxon>Vertebrata</taxon>
        <taxon>Euteleostomi</taxon>
        <taxon>Actinopterygii</taxon>
        <taxon>Neopterygii</taxon>
        <taxon>Teleostei</taxon>
        <taxon>Neoteleostei</taxon>
        <taxon>Acanthomorphata</taxon>
        <taxon>Eupercaria</taxon>
        <taxon>Perciformes</taxon>
        <taxon>Notothenioidei</taxon>
        <taxon>Nototheniidae</taxon>
        <taxon>Dissostichus</taxon>
    </lineage>
</organism>
<comment type="caution">
    <text evidence="2">The sequence shown here is derived from an EMBL/GenBank/DDBJ whole genome shotgun (WGS) entry which is preliminary data.</text>
</comment>
<evidence type="ECO:0000256" key="1">
    <source>
        <dbReference type="SAM" id="MobiDB-lite"/>
    </source>
</evidence>
<sequence>MQGMQSLQGDSEGTEGERQGAVSTTHPSTLSLHQHLGSGGPPPLSIMLKSQSTAALSGHSADKLVREEKRRDRIEEKKEKGKKRREEKIREEKIRTFGETGGNSSWEAWVRGRVLWVHCTVKEWACSPPGWVGNGW</sequence>